<dbReference type="AlphaFoldDB" id="A0A158PLH1"/>
<dbReference type="Proteomes" id="UP000267027">
    <property type="component" value="Unassembled WGS sequence"/>
</dbReference>
<evidence type="ECO:0000313" key="1">
    <source>
        <dbReference type="EMBL" id="VDM62922.1"/>
    </source>
</evidence>
<dbReference type="STRING" id="334426.A0A158PLH1"/>
<proteinExistence type="predicted"/>
<reference evidence="1 2" key="2">
    <citation type="submission" date="2018-11" db="EMBL/GenBank/DDBJ databases">
        <authorList>
            <consortium name="Pathogen Informatics"/>
        </authorList>
    </citation>
    <scope>NUCLEOTIDE SEQUENCE [LARGE SCALE GENOMIC DNA]</scope>
    <source>
        <strain evidence="1 2">Costa Rica</strain>
    </source>
</reference>
<sequence>MSNTVRSVTNVTYDLDTKNSQTYRHGSVSCSPAKKRKRRPYDESCDRSSFIHFRRFDYVHAPPLLTAIRASEAHNLPRYIPEGNKQDFMRWSDSDGELVLHKIRDVASALTSAPLGCTYDSSLDTFVFTLDDSILFASSHGEVLSDLTIRGFQKPSAICIIQPGAAMAILDHSKLYLYEAELRRLSVIASDLNGRHRGANTLTCMEFTGNRFEKVYSRYKQLLPVNSSTIAHERFMFMSGIRCDGSGHLFIADAKARTLKGAFEGGSINGVVFLDIMNERGVKIQLHAAKEDCIDQRALSVMVIAYGQMFAECLCIFIRFDTTDVMQL</sequence>
<organism evidence="3">
    <name type="scientific">Angiostrongylus costaricensis</name>
    <name type="common">Nematode worm</name>
    <dbReference type="NCBI Taxonomy" id="334426"/>
    <lineage>
        <taxon>Eukaryota</taxon>
        <taxon>Metazoa</taxon>
        <taxon>Ecdysozoa</taxon>
        <taxon>Nematoda</taxon>
        <taxon>Chromadorea</taxon>
        <taxon>Rhabditida</taxon>
        <taxon>Rhabditina</taxon>
        <taxon>Rhabditomorpha</taxon>
        <taxon>Strongyloidea</taxon>
        <taxon>Metastrongylidae</taxon>
        <taxon>Angiostrongylus</taxon>
    </lineage>
</organism>
<dbReference type="EMBL" id="UYYA01004670">
    <property type="protein sequence ID" value="VDM62922.1"/>
    <property type="molecule type" value="Genomic_DNA"/>
</dbReference>
<name>A0A158PLH1_ANGCS</name>
<evidence type="ECO:0000313" key="3">
    <source>
        <dbReference type="WBParaSite" id="ACOC_0001133601-mRNA-1"/>
    </source>
</evidence>
<dbReference type="OrthoDB" id="5807155at2759"/>
<accession>A0A158PLH1</accession>
<evidence type="ECO:0000313" key="2">
    <source>
        <dbReference type="Proteomes" id="UP000267027"/>
    </source>
</evidence>
<gene>
    <name evidence="1" type="ORF">ACOC_LOCUS11337</name>
</gene>
<keyword evidence="2" id="KW-1185">Reference proteome</keyword>
<protein>
    <submittedName>
        <fullName evidence="3">SGL domain-containing protein</fullName>
    </submittedName>
</protein>
<reference evidence="3" key="1">
    <citation type="submission" date="2016-04" db="UniProtKB">
        <authorList>
            <consortium name="WormBaseParasite"/>
        </authorList>
    </citation>
    <scope>IDENTIFICATION</scope>
</reference>
<dbReference type="WBParaSite" id="ACOC_0001133601-mRNA-1">
    <property type="protein sequence ID" value="ACOC_0001133601-mRNA-1"/>
    <property type="gene ID" value="ACOC_0001133601"/>
</dbReference>